<proteinExistence type="predicted"/>
<keyword evidence="1" id="KW-0472">Membrane</keyword>
<evidence type="ECO:0000256" key="1">
    <source>
        <dbReference type="SAM" id="Phobius"/>
    </source>
</evidence>
<feature type="transmembrane region" description="Helical" evidence="1">
    <location>
        <begin position="57"/>
        <end position="74"/>
    </location>
</feature>
<dbReference type="SUPFAM" id="SSF103481">
    <property type="entry name" value="Multidrug resistance efflux transporter EmrE"/>
    <property type="match status" value="1"/>
</dbReference>
<dbReference type="Gene3D" id="1.10.3730.20">
    <property type="match status" value="1"/>
</dbReference>
<accession>A0A6C0CSU5</accession>
<sequence>MTKKQIDVFDKIITSVNWKLGNFNMLPIFFGTVMALIDICMMSTIKMVSKGSIPSSWGLPLSIGLYALEPLVFLKAMKHDGMVATNLIWNLMSNVIVTLQGIFVFGESIKGLRWVGICMSILSLFLLAYTDE</sequence>
<dbReference type="InterPro" id="IPR037185">
    <property type="entry name" value="EmrE-like"/>
</dbReference>
<name>A0A6C0CSU5_9ZZZZ</name>
<dbReference type="EMBL" id="MN739482">
    <property type="protein sequence ID" value="QHT07531.1"/>
    <property type="molecule type" value="Genomic_DNA"/>
</dbReference>
<reference evidence="2" key="1">
    <citation type="journal article" date="2020" name="Nature">
        <title>Giant virus diversity and host interactions through global metagenomics.</title>
        <authorList>
            <person name="Schulz F."/>
            <person name="Roux S."/>
            <person name="Paez-Espino D."/>
            <person name="Jungbluth S."/>
            <person name="Walsh D.A."/>
            <person name="Denef V.J."/>
            <person name="McMahon K.D."/>
            <person name="Konstantinidis K.T."/>
            <person name="Eloe-Fadrosh E.A."/>
            <person name="Kyrpides N.C."/>
            <person name="Woyke T."/>
        </authorList>
    </citation>
    <scope>NUCLEOTIDE SEQUENCE</scope>
    <source>
        <strain evidence="2">GVMAG-M-3300021963-12</strain>
    </source>
</reference>
<evidence type="ECO:0008006" key="3">
    <source>
        <dbReference type="Google" id="ProtNLM"/>
    </source>
</evidence>
<protein>
    <recommendedName>
        <fullName evidence="3">EamA domain-containing protein</fullName>
    </recommendedName>
</protein>
<organism evidence="2">
    <name type="scientific">viral metagenome</name>
    <dbReference type="NCBI Taxonomy" id="1070528"/>
    <lineage>
        <taxon>unclassified sequences</taxon>
        <taxon>metagenomes</taxon>
        <taxon>organismal metagenomes</taxon>
    </lineage>
</organism>
<dbReference type="AlphaFoldDB" id="A0A6C0CSU5"/>
<feature type="transmembrane region" description="Helical" evidence="1">
    <location>
        <begin position="111"/>
        <end position="129"/>
    </location>
</feature>
<keyword evidence="1" id="KW-0812">Transmembrane</keyword>
<feature type="transmembrane region" description="Helical" evidence="1">
    <location>
        <begin position="86"/>
        <end position="105"/>
    </location>
</feature>
<feature type="transmembrane region" description="Helical" evidence="1">
    <location>
        <begin position="21"/>
        <end position="45"/>
    </location>
</feature>
<keyword evidence="1" id="KW-1133">Transmembrane helix</keyword>
<evidence type="ECO:0000313" key="2">
    <source>
        <dbReference type="EMBL" id="QHT07531.1"/>
    </source>
</evidence>